<dbReference type="EMBL" id="QFFF01000001">
    <property type="protein sequence ID" value="PWG01560.1"/>
    <property type="molecule type" value="Genomic_DNA"/>
</dbReference>
<keyword evidence="1" id="KW-0732">Signal</keyword>
<proteinExistence type="predicted"/>
<feature type="signal peptide" evidence="1">
    <location>
        <begin position="1"/>
        <end position="18"/>
    </location>
</feature>
<evidence type="ECO:0000256" key="1">
    <source>
        <dbReference type="SAM" id="SignalP"/>
    </source>
</evidence>
<feature type="chain" id="PRO_5015651119" description="Lipoprotein" evidence="1">
    <location>
        <begin position="19"/>
        <end position="134"/>
    </location>
</feature>
<sequence length="134" mass="14359">MKYFLPLTLLALSGCATADETPYSPVGQFQYGAMGHDPFWMVAIGDDQIVLTMGPPGGRADGELTSTSYPRVLPQVTDGVRRWESGEGTQVIAIEARTAECTTGGRRFPDRVTVSLSGRMLKGCGGEELTESRG</sequence>
<dbReference type="RefSeq" id="WP_109269700.1">
    <property type="nucleotide sequence ID" value="NZ_QFFF01000001.1"/>
</dbReference>
<dbReference type="PROSITE" id="PS51257">
    <property type="entry name" value="PROKAR_LIPOPROTEIN"/>
    <property type="match status" value="1"/>
</dbReference>
<gene>
    <name evidence="2" type="ORF">DF286_00745</name>
</gene>
<dbReference type="AlphaFoldDB" id="A0A2U2IZP4"/>
<accession>A0A2U2IZP4</accession>
<name>A0A2U2IZP4_9SPHN</name>
<reference evidence="2 3" key="1">
    <citation type="submission" date="2018-05" db="EMBL/GenBank/DDBJ databases">
        <title>Genome of Sphingosinicella humi QZX222.</title>
        <authorList>
            <person name="Qiao Z."/>
            <person name="Wang G."/>
        </authorList>
    </citation>
    <scope>NUCLEOTIDE SEQUENCE [LARGE SCALE GENOMIC DNA]</scope>
    <source>
        <strain evidence="2 3">QZX222</strain>
    </source>
</reference>
<evidence type="ECO:0008006" key="4">
    <source>
        <dbReference type="Google" id="ProtNLM"/>
    </source>
</evidence>
<keyword evidence="3" id="KW-1185">Reference proteome</keyword>
<protein>
    <recommendedName>
        <fullName evidence="4">Lipoprotein</fullName>
    </recommendedName>
</protein>
<dbReference type="Proteomes" id="UP000245916">
    <property type="component" value="Unassembled WGS sequence"/>
</dbReference>
<organism evidence="2 3">
    <name type="scientific">Allosphingosinicella humi</name>
    <dbReference type="NCBI Taxonomy" id="2068657"/>
    <lineage>
        <taxon>Bacteria</taxon>
        <taxon>Pseudomonadati</taxon>
        <taxon>Pseudomonadota</taxon>
        <taxon>Alphaproteobacteria</taxon>
        <taxon>Sphingomonadales</taxon>
        <taxon>Sphingomonadaceae</taxon>
        <taxon>Allosphingosinicella</taxon>
    </lineage>
</organism>
<evidence type="ECO:0000313" key="3">
    <source>
        <dbReference type="Proteomes" id="UP000245916"/>
    </source>
</evidence>
<comment type="caution">
    <text evidence="2">The sequence shown here is derived from an EMBL/GenBank/DDBJ whole genome shotgun (WGS) entry which is preliminary data.</text>
</comment>
<dbReference type="OrthoDB" id="5489750at2"/>
<evidence type="ECO:0000313" key="2">
    <source>
        <dbReference type="EMBL" id="PWG01560.1"/>
    </source>
</evidence>